<feature type="domain" description="AATF leucine zipper-containing" evidence="2">
    <location>
        <begin position="92"/>
        <end position="169"/>
    </location>
</feature>
<organism evidence="3 4">
    <name type="scientific">Plasmodium malariae</name>
    <dbReference type="NCBI Taxonomy" id="5858"/>
    <lineage>
        <taxon>Eukaryota</taxon>
        <taxon>Sar</taxon>
        <taxon>Alveolata</taxon>
        <taxon>Apicomplexa</taxon>
        <taxon>Aconoidasida</taxon>
        <taxon>Haemosporida</taxon>
        <taxon>Plasmodiidae</taxon>
        <taxon>Plasmodium</taxon>
        <taxon>Plasmodium (Plasmodium)</taxon>
    </lineage>
</organism>
<evidence type="ECO:0000313" key="4">
    <source>
        <dbReference type="Proteomes" id="UP000219813"/>
    </source>
</evidence>
<dbReference type="RefSeq" id="XP_028863516.1">
    <property type="nucleotide sequence ID" value="XM_029007092.1"/>
</dbReference>
<dbReference type="AlphaFoldDB" id="A0A1D3TC79"/>
<dbReference type="OMA" id="YSKKMCL"/>
<dbReference type="EMBL" id="LT594634">
    <property type="protein sequence ID" value="SCP02483.1"/>
    <property type="molecule type" value="Genomic_DNA"/>
</dbReference>
<dbReference type="PANTHER" id="PTHR15565">
    <property type="entry name" value="AATF PROTEIN APOPTOSIS ANTAGONIZING TRANSCRIPTION FACTOR"/>
    <property type="match status" value="1"/>
</dbReference>
<evidence type="ECO:0000256" key="1">
    <source>
        <dbReference type="SAM" id="MobiDB-lite"/>
    </source>
</evidence>
<dbReference type="Proteomes" id="UP000219813">
    <property type="component" value="Chromosome 13"/>
</dbReference>
<accession>A0A1D3TC79</accession>
<reference evidence="3 4" key="1">
    <citation type="submission" date="2016-06" db="EMBL/GenBank/DDBJ databases">
        <authorList>
            <consortium name="Pathogen Informatics"/>
        </authorList>
    </citation>
    <scope>NUCLEOTIDE SEQUENCE [LARGE SCALE GENOMIC DNA]</scope>
</reference>
<feature type="compositionally biased region" description="Basic residues" evidence="1">
    <location>
        <begin position="14"/>
        <end position="45"/>
    </location>
</feature>
<dbReference type="GeneID" id="39870841"/>
<evidence type="ECO:0000259" key="2">
    <source>
        <dbReference type="Pfam" id="PF13339"/>
    </source>
</evidence>
<keyword evidence="4" id="KW-1185">Reference proteome</keyword>
<dbReference type="VEuPathDB" id="PlasmoDB:PmUG01_13013000"/>
<dbReference type="OrthoDB" id="372499at2759"/>
<dbReference type="KEGG" id="pmal:PMUG01_13013000"/>
<dbReference type="InterPro" id="IPR025160">
    <property type="entry name" value="AATF"/>
</dbReference>
<feature type="region of interest" description="Disordered" evidence="1">
    <location>
        <begin position="14"/>
        <end position="46"/>
    </location>
</feature>
<sequence length="418" mass="49467">MALKESNYLLTIEKKRKKLQNKKSKKNKGKIIKKKGPLGKNKKEKKKLDELYSLEIKNLGKRKNEECDNDGKASDNSDFLNNDYDDIKEITKQVKEQVNLHKLLLRTRILIQKVLSLSNKLPLLPFVSYNEQILNNREDKNDDDDDDDNNLHQHNKNLLREIQLNEHKLKDDIGELLTILHNSLKKYFIKLNIPINEKAYNEINIICDEEDKPFYENRTKIYEENTTESEKKLFSLIDTWFTYSKKMCLNFFDIMHKITKISSVKSLKTYEQPISSQINQVMFDFPSIIESSYPQSVNHNIIGKKLYELLYADTENFYLNKYIYDDEVYYKKFLLNAIQNLKDNQQDNELLKSQKELYKIKKIYNNKNVRGLVTPFEPIPKLVNFMLPEPSDSKSENPYDYMDNPELVNVLLSSLFQD</sequence>
<proteinExistence type="predicted"/>
<protein>
    <recommendedName>
        <fullName evidence="2">AATF leucine zipper-containing domain-containing protein</fullName>
    </recommendedName>
</protein>
<evidence type="ECO:0000313" key="3">
    <source>
        <dbReference type="EMBL" id="SCP02483.1"/>
    </source>
</evidence>
<dbReference type="GO" id="GO:0005730">
    <property type="term" value="C:nucleolus"/>
    <property type="evidence" value="ECO:0007669"/>
    <property type="project" value="TreeGrafter"/>
</dbReference>
<name>A0A1D3TC79_PLAMA</name>
<dbReference type="Pfam" id="PF13339">
    <property type="entry name" value="AATF-Che1"/>
    <property type="match status" value="1"/>
</dbReference>
<dbReference type="InterPro" id="IPR039223">
    <property type="entry name" value="AATF/Bfr2"/>
</dbReference>
<gene>
    <name evidence="3" type="primary">PmUG01_13013000</name>
    <name evidence="3" type="ORF">PMUG01_13013000</name>
</gene>
<dbReference type="PANTHER" id="PTHR15565:SF0">
    <property type="entry name" value="PROTEIN AATF"/>
    <property type="match status" value="1"/>
</dbReference>